<dbReference type="InterPro" id="IPR036388">
    <property type="entry name" value="WH-like_DNA-bd_sf"/>
</dbReference>
<feature type="region of interest" description="Disordered" evidence="4">
    <location>
        <begin position="145"/>
        <end position="168"/>
    </location>
</feature>
<keyword evidence="2" id="KW-0238">DNA-binding</keyword>
<keyword evidence="3" id="KW-0804">Transcription</keyword>
<feature type="domain" description="HTH marR-type" evidence="5">
    <location>
        <begin position="10"/>
        <end position="140"/>
    </location>
</feature>
<dbReference type="InterPro" id="IPR012318">
    <property type="entry name" value="HTH_CRP"/>
</dbReference>
<dbReference type="InterPro" id="IPR000835">
    <property type="entry name" value="HTH_MarR-typ"/>
</dbReference>
<protein>
    <submittedName>
        <fullName evidence="6">Winged helix-turn-helix transcriptional regulator</fullName>
    </submittedName>
</protein>
<dbReference type="SMART" id="SM00347">
    <property type="entry name" value="HTH_MARR"/>
    <property type="match status" value="1"/>
</dbReference>
<sequence length="168" mass="18041">MQQGPPPADHWPVGRMLSATARRIERAWDAHLASWDLNHASLPVLVHVTASPMSQRELADACGVTEQTMSRVVARLVRTGYVTRGPHAEDRRRHVVAITPAGAAALRACADPGPAQESVLGHLPPERRALLDDLLREVVAPWDVLPDPRPGNRPADGTPAGVPPAARA</sequence>
<dbReference type="PANTHER" id="PTHR33164">
    <property type="entry name" value="TRANSCRIPTIONAL REGULATOR, MARR FAMILY"/>
    <property type="match status" value="1"/>
</dbReference>
<dbReference type="Proteomes" id="UP000677804">
    <property type="component" value="Chromosome"/>
</dbReference>
<dbReference type="InterPro" id="IPR039422">
    <property type="entry name" value="MarR/SlyA-like"/>
</dbReference>
<dbReference type="Gene3D" id="1.10.10.10">
    <property type="entry name" value="Winged helix-like DNA-binding domain superfamily/Winged helix DNA-binding domain"/>
    <property type="match status" value="1"/>
</dbReference>
<evidence type="ECO:0000259" key="5">
    <source>
        <dbReference type="PROSITE" id="PS50995"/>
    </source>
</evidence>
<reference evidence="6 7" key="1">
    <citation type="submission" date="2021-05" db="EMBL/GenBank/DDBJ databases">
        <title>Novel species in genus Cellulomonas.</title>
        <authorList>
            <person name="Zhang G."/>
        </authorList>
    </citation>
    <scope>NUCLEOTIDE SEQUENCE [LARGE SCALE GENOMIC DNA]</scope>
    <source>
        <strain evidence="7">zg-ZUI222</strain>
    </source>
</reference>
<dbReference type="SUPFAM" id="SSF46785">
    <property type="entry name" value="Winged helix' DNA-binding domain"/>
    <property type="match status" value="1"/>
</dbReference>
<gene>
    <name evidence="6" type="ORF">KG103_10800</name>
</gene>
<evidence type="ECO:0000256" key="1">
    <source>
        <dbReference type="ARBA" id="ARBA00023015"/>
    </source>
</evidence>
<evidence type="ECO:0000256" key="2">
    <source>
        <dbReference type="ARBA" id="ARBA00023125"/>
    </source>
</evidence>
<evidence type="ECO:0000313" key="6">
    <source>
        <dbReference type="EMBL" id="QVI64245.1"/>
    </source>
</evidence>
<name>A0ABX8D9X7_9CELL</name>
<evidence type="ECO:0000256" key="3">
    <source>
        <dbReference type="ARBA" id="ARBA00023163"/>
    </source>
</evidence>
<dbReference type="InterPro" id="IPR023187">
    <property type="entry name" value="Tscrpt_reg_MarR-type_CS"/>
</dbReference>
<dbReference type="EMBL" id="CP074405">
    <property type="protein sequence ID" value="QVI64245.1"/>
    <property type="molecule type" value="Genomic_DNA"/>
</dbReference>
<dbReference type="PANTHER" id="PTHR33164:SF57">
    <property type="entry name" value="MARR-FAMILY TRANSCRIPTIONAL REGULATOR"/>
    <property type="match status" value="1"/>
</dbReference>
<dbReference type="PROSITE" id="PS50995">
    <property type="entry name" value="HTH_MARR_2"/>
    <property type="match status" value="1"/>
</dbReference>
<organism evidence="6 7">
    <name type="scientific">Cellulomonas wangleii</name>
    <dbReference type="NCBI Taxonomy" id="2816956"/>
    <lineage>
        <taxon>Bacteria</taxon>
        <taxon>Bacillati</taxon>
        <taxon>Actinomycetota</taxon>
        <taxon>Actinomycetes</taxon>
        <taxon>Micrococcales</taxon>
        <taxon>Cellulomonadaceae</taxon>
        <taxon>Cellulomonas</taxon>
    </lineage>
</organism>
<dbReference type="InterPro" id="IPR036390">
    <property type="entry name" value="WH_DNA-bd_sf"/>
</dbReference>
<dbReference type="Pfam" id="PF12802">
    <property type="entry name" value="MarR_2"/>
    <property type="match status" value="1"/>
</dbReference>
<accession>A0ABX8D9X7</accession>
<dbReference type="SMART" id="SM00419">
    <property type="entry name" value="HTH_CRP"/>
    <property type="match status" value="1"/>
</dbReference>
<dbReference type="PRINTS" id="PR00598">
    <property type="entry name" value="HTHMARR"/>
</dbReference>
<evidence type="ECO:0000256" key="4">
    <source>
        <dbReference type="SAM" id="MobiDB-lite"/>
    </source>
</evidence>
<keyword evidence="7" id="KW-1185">Reference proteome</keyword>
<keyword evidence="1" id="KW-0805">Transcription regulation</keyword>
<dbReference type="PROSITE" id="PS01117">
    <property type="entry name" value="HTH_MARR_1"/>
    <property type="match status" value="1"/>
</dbReference>
<evidence type="ECO:0000313" key="7">
    <source>
        <dbReference type="Proteomes" id="UP000677804"/>
    </source>
</evidence>
<proteinExistence type="predicted"/>